<accession>A0A5B0Q4K5</accession>
<keyword evidence="2" id="KW-1185">Reference proteome</keyword>
<proteinExistence type="predicted"/>
<name>A0A5B0Q4K5_PUCGR</name>
<evidence type="ECO:0000313" key="2">
    <source>
        <dbReference type="Proteomes" id="UP000324748"/>
    </source>
</evidence>
<comment type="caution">
    <text evidence="1">The sequence shown here is derived from an EMBL/GenBank/DDBJ whole genome shotgun (WGS) entry which is preliminary data.</text>
</comment>
<dbReference type="AlphaFoldDB" id="A0A5B0Q4K5"/>
<dbReference type="EMBL" id="VSWC01000028">
    <property type="protein sequence ID" value="KAA1108170.1"/>
    <property type="molecule type" value="Genomic_DNA"/>
</dbReference>
<gene>
    <name evidence="1" type="ORF">PGT21_002694</name>
</gene>
<dbReference type="Proteomes" id="UP000324748">
    <property type="component" value="Unassembled WGS sequence"/>
</dbReference>
<evidence type="ECO:0000313" key="1">
    <source>
        <dbReference type="EMBL" id="KAA1108170.1"/>
    </source>
</evidence>
<reference evidence="1 2" key="1">
    <citation type="submission" date="2019-05" db="EMBL/GenBank/DDBJ databases">
        <title>Emergence of the Ug99 lineage of the wheat stem rust pathogen through somatic hybridization.</title>
        <authorList>
            <person name="Li F."/>
            <person name="Upadhyaya N.M."/>
            <person name="Sperschneider J."/>
            <person name="Matny O."/>
            <person name="Nguyen-Phuc H."/>
            <person name="Mago R."/>
            <person name="Raley C."/>
            <person name="Miller M.E."/>
            <person name="Silverstein K.A.T."/>
            <person name="Henningsen E."/>
            <person name="Hirsch C.D."/>
            <person name="Visser B."/>
            <person name="Pretorius Z.A."/>
            <person name="Steffenson B.J."/>
            <person name="Schwessinger B."/>
            <person name="Dodds P.N."/>
            <person name="Figueroa M."/>
        </authorList>
    </citation>
    <scope>NUCLEOTIDE SEQUENCE [LARGE SCALE GENOMIC DNA]</scope>
    <source>
        <strain evidence="1">21-0</strain>
    </source>
</reference>
<protein>
    <submittedName>
        <fullName evidence="1">Uncharacterized protein</fullName>
    </submittedName>
</protein>
<sequence>MNCLEADQKSSLESALRGLLHSGRLSATGANGLHSPNLMKPRSISIFLLTNTDKAA</sequence>
<dbReference type="OrthoDB" id="10274669at2759"/>
<organism evidence="1 2">
    <name type="scientific">Puccinia graminis f. sp. tritici</name>
    <dbReference type="NCBI Taxonomy" id="56615"/>
    <lineage>
        <taxon>Eukaryota</taxon>
        <taxon>Fungi</taxon>
        <taxon>Dikarya</taxon>
        <taxon>Basidiomycota</taxon>
        <taxon>Pucciniomycotina</taxon>
        <taxon>Pucciniomycetes</taxon>
        <taxon>Pucciniales</taxon>
        <taxon>Pucciniaceae</taxon>
        <taxon>Puccinia</taxon>
    </lineage>
</organism>